<feature type="transmembrane region" description="Helical" evidence="1">
    <location>
        <begin position="439"/>
        <end position="462"/>
    </location>
</feature>
<comment type="caution">
    <text evidence="2">The sequence shown here is derived from an EMBL/GenBank/DDBJ whole genome shotgun (WGS) entry which is preliminary data.</text>
</comment>
<protein>
    <recommendedName>
        <fullName evidence="4">Polymerase/histidinol phosphatase N-terminal domain-containing protein</fullName>
    </recommendedName>
</protein>
<evidence type="ECO:0000313" key="3">
    <source>
        <dbReference type="Proteomes" id="UP000306585"/>
    </source>
</evidence>
<evidence type="ECO:0008006" key="4">
    <source>
        <dbReference type="Google" id="ProtNLM"/>
    </source>
</evidence>
<dbReference type="RefSeq" id="WP_138239782.1">
    <property type="nucleotide sequence ID" value="NZ_VBRY01000010.1"/>
</dbReference>
<dbReference type="Gene3D" id="3.20.20.140">
    <property type="entry name" value="Metal-dependent hydrolases"/>
    <property type="match status" value="1"/>
</dbReference>
<feature type="transmembrane region" description="Helical" evidence="1">
    <location>
        <begin position="114"/>
        <end position="135"/>
    </location>
</feature>
<dbReference type="SUPFAM" id="SSF89550">
    <property type="entry name" value="PHP domain-like"/>
    <property type="match status" value="1"/>
</dbReference>
<dbReference type="CDD" id="cd07432">
    <property type="entry name" value="PHP_HisPPase"/>
    <property type="match status" value="1"/>
</dbReference>
<keyword evidence="3" id="KW-1185">Reference proteome</keyword>
<dbReference type="AlphaFoldDB" id="A0A5R9GHI3"/>
<evidence type="ECO:0000256" key="1">
    <source>
        <dbReference type="SAM" id="Phobius"/>
    </source>
</evidence>
<dbReference type="InterPro" id="IPR016195">
    <property type="entry name" value="Pol/histidinol_Pase-like"/>
</dbReference>
<keyword evidence="1" id="KW-1133">Transmembrane helix</keyword>
<feature type="transmembrane region" description="Helical" evidence="1">
    <location>
        <begin position="474"/>
        <end position="492"/>
    </location>
</feature>
<evidence type="ECO:0000313" key="2">
    <source>
        <dbReference type="EMBL" id="TLS66251.1"/>
    </source>
</evidence>
<accession>A0A5R9GHI3</accession>
<name>A0A5R9GHI3_9PROT</name>
<sequence length="521" mass="57337">MKTDGKSAANIPPAMIALYAWIALITFISLVFGRGVFAPVDPRTDLPVQGLHLAFSARDSVVEPFTALFHLLETLPDYKSGIVVFLIWIVVGVSLFFFLAARRRGEQTGGAVKSGIRAACVALMLYGIYICTALTSHFPNWTIVKDDPAVVVADLHTHSIYSHDGVIAAKANMRLHKLRGYDLVAFTEHVNPWGPYSVHYSKGEDLAVALAGIEIPAYYGGNFYLIAIGMERNTPLPNGLAWSKGTRQPMAPKYLPPYLWNIDKFIATVHAHHGIIFTVAFHLNASDVTALAEAGVDGFEYINFGHPPLHDDVRQALLNAQQRFGVALLACNDWHGWTGALNVWTLIYPPAGSAPSTPEQVTLAALRAHDARDIVPAVAYPVHPMSWQELVVAPFTAVYSYGKTISGWQLLSWWLWAALLVAMTKLWRQRGYAPAQLALRLYIVIAGLLALINGATMLVNSYPYLFSSPLNYKTGWWSMIAGLMLLLIERVIAFCNRAATDQTGSAIPSHSRQQLSRSDDD</sequence>
<feature type="transmembrane region" description="Helical" evidence="1">
    <location>
        <begin position="16"/>
        <end position="37"/>
    </location>
</feature>
<dbReference type="EMBL" id="VBRY01000010">
    <property type="protein sequence ID" value="TLS66251.1"/>
    <property type="molecule type" value="Genomic_DNA"/>
</dbReference>
<reference evidence="2 3" key="1">
    <citation type="journal article" date="2019" name="Appl. Environ. Microbiol.">
        <title>Environmental Evidence and Genomic Insight of Iron-oxidizing Bacteria Preference Towards More Corrosion Resistant Stainless Steel at Higher Salinities.</title>
        <authorList>
            <person name="Garrison C.E."/>
            <person name="Price K.A."/>
            <person name="Field E.K."/>
        </authorList>
    </citation>
    <scope>NUCLEOTIDE SEQUENCE [LARGE SCALE GENOMIC DNA]</scope>
    <source>
        <strain evidence="2 3">P3</strain>
    </source>
</reference>
<keyword evidence="1" id="KW-0472">Membrane</keyword>
<keyword evidence="1" id="KW-0812">Transmembrane</keyword>
<dbReference type="Proteomes" id="UP000306585">
    <property type="component" value="Unassembled WGS sequence"/>
</dbReference>
<feature type="transmembrane region" description="Helical" evidence="1">
    <location>
        <begin position="82"/>
        <end position="102"/>
    </location>
</feature>
<organism evidence="2 3">
    <name type="scientific">Mariprofundus erugo</name>
    <dbReference type="NCBI Taxonomy" id="2528639"/>
    <lineage>
        <taxon>Bacteria</taxon>
        <taxon>Pseudomonadati</taxon>
        <taxon>Pseudomonadota</taxon>
        <taxon>Candidatius Mariprofundia</taxon>
        <taxon>Mariprofundales</taxon>
        <taxon>Mariprofundaceae</taxon>
        <taxon>Mariprofundus</taxon>
    </lineage>
</organism>
<gene>
    <name evidence="2" type="ORF">FEF65_10540</name>
</gene>
<proteinExistence type="predicted"/>